<reference evidence="2 3" key="1">
    <citation type="submission" date="2020-01" db="EMBL/GenBank/DDBJ databases">
        <title>Paenibacillus soybeanensis sp. nov. isolated from the nodules of soybean (Glycine max(L.) Merr).</title>
        <authorList>
            <person name="Wang H."/>
        </authorList>
    </citation>
    <scope>NUCLEOTIDE SEQUENCE [LARGE SCALE GENOMIC DNA]</scope>
    <source>
        <strain evidence="2 3">DSM 23054</strain>
    </source>
</reference>
<feature type="domain" description="C2185-like N-terminal" evidence="1">
    <location>
        <begin position="3"/>
        <end position="91"/>
    </location>
</feature>
<dbReference type="Pfam" id="PF22674">
    <property type="entry name" value="C2185-like_N"/>
    <property type="match status" value="1"/>
</dbReference>
<dbReference type="AlphaFoldDB" id="A0A7X5C1W6"/>
<dbReference type="InterPro" id="IPR037226">
    <property type="entry name" value="CAC2185-like_sf"/>
</dbReference>
<sequence length="301" mass="35353">MSTYKCIVWGTGYDYEMHYNALKYQEILGNIVIEGITSNQPIYEKLDGHRFISKSELENIQFDLLIVASLGKFSEIMHEAMLCGVEARKIVNIKIFALPELQLDKYLTLRNSNLTIFSNNCWGGLTYSRLGMEFLSPFINMYESVPDYLRFLRNSKHYLNIEPTLERYVYDSVLKREYPVARIDDVELHFNHYFSFDEAINKWNSRVSKVNWNNLFVMMYTEDYEEASQFIDLPYASKVCFVPFETSEPSLLSISYSRIDEMSKVPFWAIVNGLAQGAYKYYNALDLLQGNLNHERIELRY</sequence>
<protein>
    <submittedName>
        <fullName evidence="2">DUF1919 domain-containing protein</fullName>
    </submittedName>
</protein>
<dbReference type="RefSeq" id="WP_161704834.1">
    <property type="nucleotide sequence ID" value="NZ_JAAAMU010000027.1"/>
</dbReference>
<keyword evidence="3" id="KW-1185">Reference proteome</keyword>
<comment type="caution">
    <text evidence="2">The sequence shown here is derived from an EMBL/GenBank/DDBJ whole genome shotgun (WGS) entry which is preliminary data.</text>
</comment>
<dbReference type="Gene3D" id="3.40.50.720">
    <property type="entry name" value="NAD(P)-binding Rossmann-like Domain"/>
    <property type="match status" value="1"/>
</dbReference>
<organism evidence="2 3">
    <name type="scientific">Paenibacillus sacheonensis</name>
    <dbReference type="NCBI Taxonomy" id="742054"/>
    <lineage>
        <taxon>Bacteria</taxon>
        <taxon>Bacillati</taxon>
        <taxon>Bacillota</taxon>
        <taxon>Bacilli</taxon>
        <taxon>Bacillales</taxon>
        <taxon>Paenibacillaceae</taxon>
        <taxon>Paenibacillus</taxon>
    </lineage>
</organism>
<dbReference type="Proteomes" id="UP000558113">
    <property type="component" value="Unassembled WGS sequence"/>
</dbReference>
<dbReference type="Pfam" id="PF08942">
    <property type="entry name" value="DUF1919"/>
    <property type="match status" value="1"/>
</dbReference>
<evidence type="ECO:0000259" key="1">
    <source>
        <dbReference type="Pfam" id="PF22674"/>
    </source>
</evidence>
<proteinExistence type="predicted"/>
<dbReference type="OrthoDB" id="6636518at2"/>
<evidence type="ECO:0000313" key="3">
    <source>
        <dbReference type="Proteomes" id="UP000558113"/>
    </source>
</evidence>
<dbReference type="InterPro" id="IPR015037">
    <property type="entry name" value="DUF1919"/>
</dbReference>
<accession>A0A7X5C1W6</accession>
<evidence type="ECO:0000313" key="2">
    <source>
        <dbReference type="EMBL" id="NBC73141.1"/>
    </source>
</evidence>
<name>A0A7X5C1W6_9BACL</name>
<gene>
    <name evidence="2" type="ORF">GT003_29625</name>
</gene>
<dbReference type="EMBL" id="JAAAMU010000027">
    <property type="protein sequence ID" value="NBC73141.1"/>
    <property type="molecule type" value="Genomic_DNA"/>
</dbReference>
<dbReference type="SUPFAM" id="SSF142795">
    <property type="entry name" value="CAC2185-like"/>
    <property type="match status" value="1"/>
</dbReference>
<dbReference type="InterPro" id="IPR054601">
    <property type="entry name" value="C2185-like_N"/>
</dbReference>